<evidence type="ECO:0000259" key="5">
    <source>
        <dbReference type="PROSITE" id="PS50931"/>
    </source>
</evidence>
<organism evidence="6 7">
    <name type="scientific">Bordetella genomosp. 13</name>
    <dbReference type="NCBI Taxonomy" id="463040"/>
    <lineage>
        <taxon>Bacteria</taxon>
        <taxon>Pseudomonadati</taxon>
        <taxon>Pseudomonadota</taxon>
        <taxon>Betaproteobacteria</taxon>
        <taxon>Burkholderiales</taxon>
        <taxon>Alcaligenaceae</taxon>
        <taxon>Bordetella</taxon>
    </lineage>
</organism>
<gene>
    <name evidence="6" type="ORF">CAL15_04435</name>
</gene>
<accession>A0A1W6Z8F8</accession>
<dbReference type="Pfam" id="PF03466">
    <property type="entry name" value="LysR_substrate"/>
    <property type="match status" value="1"/>
</dbReference>
<reference evidence="6 7" key="1">
    <citation type="submission" date="2017-05" db="EMBL/GenBank/DDBJ databases">
        <title>Complete and WGS of Bordetella genogroups.</title>
        <authorList>
            <person name="Spilker T."/>
            <person name="LiPuma J."/>
        </authorList>
    </citation>
    <scope>NUCLEOTIDE SEQUENCE [LARGE SCALE GENOMIC DNA]</scope>
    <source>
        <strain evidence="6 7">AU7206</strain>
    </source>
</reference>
<keyword evidence="2" id="KW-0805">Transcription regulation</keyword>
<dbReference type="SUPFAM" id="SSF53850">
    <property type="entry name" value="Periplasmic binding protein-like II"/>
    <property type="match status" value="1"/>
</dbReference>
<sequence length="299" mass="33038">MNFSYRQLRAFLAVASHGSFTKAAEQMHVTQAGLSAMIRELEEQADCRLFERTTRAVRLTDAGQRLLPVADRAVHELGRTLGELGTLSAPADRIKVGVTPLIACSVMPEVLRRFGKRAPHTRVDVADLDRGLIQQRVEHGELDAGFGAFFSRVSGIRRSEVFPSRLVLAVARDGWKGKASARWRDVDPQRLISLPPDNAIQKMVERYVSPPQDGGPRRVVTHLETVLAMVEAGLGHAVVPSFAAVAGSRWRVRLVPISPAVPLDYYCITRAGRPEPVQVARFREEFRTVALEYMGPGKA</sequence>
<keyword evidence="3" id="KW-0238">DNA-binding</keyword>
<dbReference type="PANTHER" id="PTHR30419">
    <property type="entry name" value="HTH-TYPE TRANSCRIPTIONAL REGULATOR YBHD"/>
    <property type="match status" value="1"/>
</dbReference>
<keyword evidence="4" id="KW-0804">Transcription</keyword>
<dbReference type="OrthoDB" id="9106612at2"/>
<dbReference type="EMBL" id="CP021111">
    <property type="protein sequence ID" value="ARP93696.1"/>
    <property type="molecule type" value="Genomic_DNA"/>
</dbReference>
<dbReference type="InterPro" id="IPR050950">
    <property type="entry name" value="HTH-type_LysR_regulators"/>
</dbReference>
<dbReference type="Gene3D" id="1.10.10.10">
    <property type="entry name" value="Winged helix-like DNA-binding domain superfamily/Winged helix DNA-binding domain"/>
    <property type="match status" value="1"/>
</dbReference>
<dbReference type="InterPro" id="IPR000847">
    <property type="entry name" value="LysR_HTH_N"/>
</dbReference>
<dbReference type="GO" id="GO:0003677">
    <property type="term" value="F:DNA binding"/>
    <property type="evidence" value="ECO:0007669"/>
    <property type="project" value="UniProtKB-KW"/>
</dbReference>
<dbReference type="InterPro" id="IPR036388">
    <property type="entry name" value="WH-like_DNA-bd_sf"/>
</dbReference>
<keyword evidence="7" id="KW-1185">Reference proteome</keyword>
<evidence type="ECO:0000256" key="1">
    <source>
        <dbReference type="ARBA" id="ARBA00009437"/>
    </source>
</evidence>
<dbReference type="InterPro" id="IPR036390">
    <property type="entry name" value="WH_DNA-bd_sf"/>
</dbReference>
<dbReference type="Proteomes" id="UP000194161">
    <property type="component" value="Chromosome"/>
</dbReference>
<evidence type="ECO:0000313" key="7">
    <source>
        <dbReference type="Proteomes" id="UP000194161"/>
    </source>
</evidence>
<evidence type="ECO:0000256" key="4">
    <source>
        <dbReference type="ARBA" id="ARBA00023163"/>
    </source>
</evidence>
<name>A0A1W6Z8F8_9BORD</name>
<evidence type="ECO:0000256" key="3">
    <source>
        <dbReference type="ARBA" id="ARBA00023125"/>
    </source>
</evidence>
<dbReference type="PROSITE" id="PS50931">
    <property type="entry name" value="HTH_LYSR"/>
    <property type="match status" value="1"/>
</dbReference>
<evidence type="ECO:0000313" key="6">
    <source>
        <dbReference type="EMBL" id="ARP93696.1"/>
    </source>
</evidence>
<protein>
    <submittedName>
        <fullName evidence="6">LysR family transcriptional regulator</fullName>
    </submittedName>
</protein>
<dbReference type="GO" id="GO:0003700">
    <property type="term" value="F:DNA-binding transcription factor activity"/>
    <property type="evidence" value="ECO:0007669"/>
    <property type="project" value="InterPro"/>
</dbReference>
<comment type="similarity">
    <text evidence="1">Belongs to the LysR transcriptional regulatory family.</text>
</comment>
<dbReference type="STRING" id="463040.CAL15_04435"/>
<dbReference type="RefSeq" id="WP_086077473.1">
    <property type="nucleotide sequence ID" value="NZ_CP021111.1"/>
</dbReference>
<proteinExistence type="inferred from homology"/>
<feature type="domain" description="HTH lysR-type" evidence="5">
    <location>
        <begin position="1"/>
        <end position="60"/>
    </location>
</feature>
<dbReference type="FunFam" id="1.10.10.10:FF:000001">
    <property type="entry name" value="LysR family transcriptional regulator"/>
    <property type="match status" value="1"/>
</dbReference>
<dbReference type="SUPFAM" id="SSF46785">
    <property type="entry name" value="Winged helix' DNA-binding domain"/>
    <property type="match status" value="1"/>
</dbReference>
<dbReference type="Gene3D" id="3.40.190.10">
    <property type="entry name" value="Periplasmic binding protein-like II"/>
    <property type="match status" value="2"/>
</dbReference>
<dbReference type="GO" id="GO:0005829">
    <property type="term" value="C:cytosol"/>
    <property type="evidence" value="ECO:0007669"/>
    <property type="project" value="TreeGrafter"/>
</dbReference>
<dbReference type="PRINTS" id="PR00039">
    <property type="entry name" value="HTHLYSR"/>
</dbReference>
<evidence type="ECO:0000256" key="2">
    <source>
        <dbReference type="ARBA" id="ARBA00023015"/>
    </source>
</evidence>
<dbReference type="AlphaFoldDB" id="A0A1W6Z8F8"/>
<dbReference type="Pfam" id="PF00126">
    <property type="entry name" value="HTH_1"/>
    <property type="match status" value="1"/>
</dbReference>
<dbReference type="KEGG" id="bgm:CAL15_04435"/>
<dbReference type="InterPro" id="IPR005119">
    <property type="entry name" value="LysR_subst-bd"/>
</dbReference>